<dbReference type="STRING" id="58114.SAMN05216270_108191"/>
<sequence>MSNAAQPSRTGLPMVMTAAEMRRHWRRGEVRPLSPLLDMTAEYAGHWWNLDGNDAWVRATDPNAIAVYEAQKQRSAATLEDLRKKTQRLNLRKQLPIPTCCPGRTRCVRSLSGWLTPLLLGAAWARRHRSES</sequence>
<accession>A0A1G6Y8D8</accession>
<reference evidence="2" key="1">
    <citation type="submission" date="2016-10" db="EMBL/GenBank/DDBJ databases">
        <authorList>
            <person name="Varghese N."/>
            <person name="Submissions S."/>
        </authorList>
    </citation>
    <scope>NUCLEOTIDE SEQUENCE [LARGE SCALE GENOMIC DNA]</scope>
    <source>
        <strain evidence="2">CGMCC 4.3516</strain>
    </source>
</reference>
<dbReference type="EMBL" id="FNAD01000008">
    <property type="protein sequence ID" value="SDD86562.1"/>
    <property type="molecule type" value="Genomic_DNA"/>
</dbReference>
<dbReference type="Proteomes" id="UP000198949">
    <property type="component" value="Unassembled WGS sequence"/>
</dbReference>
<evidence type="ECO:0000313" key="1">
    <source>
        <dbReference type="EMBL" id="SDD86562.1"/>
    </source>
</evidence>
<keyword evidence="2" id="KW-1185">Reference proteome</keyword>
<organism evidence="1 2">
    <name type="scientific">Glycomyces harbinensis</name>
    <dbReference type="NCBI Taxonomy" id="58114"/>
    <lineage>
        <taxon>Bacteria</taxon>
        <taxon>Bacillati</taxon>
        <taxon>Actinomycetota</taxon>
        <taxon>Actinomycetes</taxon>
        <taxon>Glycomycetales</taxon>
        <taxon>Glycomycetaceae</taxon>
        <taxon>Glycomyces</taxon>
    </lineage>
</organism>
<gene>
    <name evidence="1" type="ORF">SAMN05216270_108191</name>
</gene>
<evidence type="ECO:0000313" key="2">
    <source>
        <dbReference type="Proteomes" id="UP000198949"/>
    </source>
</evidence>
<proteinExistence type="predicted"/>
<dbReference type="AlphaFoldDB" id="A0A1G6Y8D8"/>
<protein>
    <submittedName>
        <fullName evidence="1">Uncharacterized protein</fullName>
    </submittedName>
</protein>
<name>A0A1G6Y8D8_9ACTN</name>